<dbReference type="GO" id="GO:0003677">
    <property type="term" value="F:DNA binding"/>
    <property type="evidence" value="ECO:0007669"/>
    <property type="project" value="UniProtKB-KW"/>
</dbReference>
<dbReference type="InterPro" id="IPR051399">
    <property type="entry name" value="RNA-guided_DNA_endo/Transpos"/>
</dbReference>
<dbReference type="NCBIfam" id="TIGR01766">
    <property type="entry name" value="IS200/IS605 family accessory protein TnpB-like domain"/>
    <property type="match status" value="1"/>
</dbReference>
<evidence type="ECO:0000256" key="1">
    <source>
        <dbReference type="ARBA" id="ARBA00008761"/>
    </source>
</evidence>
<evidence type="ECO:0000256" key="3">
    <source>
        <dbReference type="ARBA" id="ARBA00022578"/>
    </source>
</evidence>
<comment type="caution">
    <text evidence="8">The sequence shown here is derived from an EMBL/GenBank/DDBJ whole genome shotgun (WGS) entry which is preliminary data.</text>
</comment>
<dbReference type="AlphaFoldDB" id="A0A0A1VTY7"/>
<dbReference type="PANTHER" id="PTHR30405:SF25">
    <property type="entry name" value="RNA-GUIDED DNA ENDONUCLEASE INSQ-RELATED"/>
    <property type="match status" value="1"/>
</dbReference>
<accession>A0A0A1VTY7</accession>
<reference evidence="9" key="1">
    <citation type="journal article" date="2015" name="Genome">
        <title>Whole Genome Sequence of the Non-Microcystin-Producing Microcystis aeruginosa Strain NIES-44.</title>
        <authorList>
            <person name="Okano K."/>
            <person name="Miyata N."/>
            <person name="Ozaki Y."/>
        </authorList>
    </citation>
    <scope>NUCLEOTIDE SEQUENCE [LARGE SCALE GENOMIC DNA]</scope>
    <source>
        <strain evidence="9">NIES-44</strain>
    </source>
</reference>
<dbReference type="GO" id="GO:0032196">
    <property type="term" value="P:transposition"/>
    <property type="evidence" value="ECO:0007669"/>
    <property type="project" value="UniProtKB-KW"/>
</dbReference>
<sequence>MRVIEFKLKTNSHQEIAIQEAIRVGQFIRNKCLRFWMDSTKEDKVNYATLCRFVTDLTQNLELPFVGKLNSMARQASAERAWFYISGFSDNCQRDLAKKGYPKFKKFSRSVEYKTSGWKLTEDKKLIHITDKTGIVKLKLIGTFNREILDKYTIKRVRLIQRADGFYCQFVLDIERVEPFNSTGKEVGIDLGLNHFLTDSNGDKIDNPRFLRQAERRLKKAQRQLSKKKKGSQKRLKQKSKVARLHLKVSRQRKDFAVKTAKALIQSNDLVVYEDLKVSNMVKNPKLAKSISDASWSMFTNWLDYFGKIHGKFVIAVNPQYTSQQCSSCGNIVKKTLSVRTHICSCGCVLDRDENAPINILRKANTVRTFGETSDVRRDFGRSARLRTFGELLSSRGQKFKPDYRLPTVY</sequence>
<feature type="domain" description="Cas12f1-like TNB" evidence="7">
    <location>
        <begin position="296"/>
        <end position="360"/>
    </location>
</feature>
<dbReference type="PANTHER" id="PTHR30405">
    <property type="entry name" value="TRANSPOSASE"/>
    <property type="match status" value="1"/>
</dbReference>
<dbReference type="InterPro" id="IPR001959">
    <property type="entry name" value="Transposase"/>
</dbReference>
<evidence type="ECO:0000256" key="2">
    <source>
        <dbReference type="ARBA" id="ARBA00011044"/>
    </source>
</evidence>
<dbReference type="EMBL" id="BBPA01000030">
    <property type="protein sequence ID" value="GAL92908.1"/>
    <property type="molecule type" value="Genomic_DNA"/>
</dbReference>
<gene>
    <name evidence="8" type="ORF">N44_01595</name>
</gene>
<keyword evidence="5" id="KW-0233">DNA recombination</keyword>
<comment type="similarity">
    <text evidence="2">In the N-terminal section; belongs to the transposase 2 family.</text>
</comment>
<dbReference type="RefSeq" id="WP_080754261.1">
    <property type="nucleotide sequence ID" value="NZ_BBPA01000030.1"/>
</dbReference>
<dbReference type="Pfam" id="PF01385">
    <property type="entry name" value="OrfB_IS605"/>
    <property type="match status" value="1"/>
</dbReference>
<dbReference type="NCBIfam" id="NF040570">
    <property type="entry name" value="guided_TnpB"/>
    <property type="match status" value="1"/>
</dbReference>
<evidence type="ECO:0000256" key="5">
    <source>
        <dbReference type="ARBA" id="ARBA00023172"/>
    </source>
</evidence>
<feature type="domain" description="Probable transposase IS891/IS1136/IS1341" evidence="6">
    <location>
        <begin position="170"/>
        <end position="284"/>
    </location>
</feature>
<keyword evidence="4" id="KW-0238">DNA-binding</keyword>
<evidence type="ECO:0000259" key="7">
    <source>
        <dbReference type="Pfam" id="PF07282"/>
    </source>
</evidence>
<proteinExistence type="inferred from homology"/>
<protein>
    <submittedName>
        <fullName evidence="8">Mobile element protein</fullName>
    </submittedName>
</protein>
<dbReference type="Proteomes" id="UP000030321">
    <property type="component" value="Unassembled WGS sequence"/>
</dbReference>
<comment type="similarity">
    <text evidence="1">In the C-terminal section; belongs to the transposase 35 family.</text>
</comment>
<organism evidence="8 9">
    <name type="scientific">Microcystis aeruginosa NIES-44</name>
    <dbReference type="NCBI Taxonomy" id="449439"/>
    <lineage>
        <taxon>Bacteria</taxon>
        <taxon>Bacillati</taxon>
        <taxon>Cyanobacteriota</taxon>
        <taxon>Cyanophyceae</taxon>
        <taxon>Oscillatoriophycideae</taxon>
        <taxon>Chroococcales</taxon>
        <taxon>Microcystaceae</taxon>
        <taxon>Microcystis</taxon>
    </lineage>
</organism>
<dbReference type="GO" id="GO:0006310">
    <property type="term" value="P:DNA recombination"/>
    <property type="evidence" value="ECO:0007669"/>
    <property type="project" value="UniProtKB-KW"/>
</dbReference>
<evidence type="ECO:0000313" key="8">
    <source>
        <dbReference type="EMBL" id="GAL92908.1"/>
    </source>
</evidence>
<dbReference type="Pfam" id="PF07282">
    <property type="entry name" value="Cas12f1-like_TNB"/>
    <property type="match status" value="1"/>
</dbReference>
<evidence type="ECO:0000259" key="6">
    <source>
        <dbReference type="Pfam" id="PF01385"/>
    </source>
</evidence>
<name>A0A0A1VTY7_MICAE</name>
<dbReference type="InterPro" id="IPR010095">
    <property type="entry name" value="Cas12f1-like_TNB"/>
</dbReference>
<evidence type="ECO:0000256" key="4">
    <source>
        <dbReference type="ARBA" id="ARBA00023125"/>
    </source>
</evidence>
<keyword evidence="3" id="KW-0815">Transposition</keyword>
<evidence type="ECO:0000313" key="9">
    <source>
        <dbReference type="Proteomes" id="UP000030321"/>
    </source>
</evidence>